<dbReference type="EMBL" id="JABAFX010000021">
    <property type="protein sequence ID" value="NME57599.1"/>
    <property type="molecule type" value="Genomic_DNA"/>
</dbReference>
<dbReference type="Proteomes" id="UP000580130">
    <property type="component" value="Unassembled WGS sequence"/>
</dbReference>
<dbReference type="SUPFAM" id="SSF88723">
    <property type="entry name" value="PIN domain-like"/>
    <property type="match status" value="1"/>
</dbReference>
<evidence type="ECO:0000313" key="2">
    <source>
        <dbReference type="Proteomes" id="UP000580130"/>
    </source>
</evidence>
<dbReference type="PIRSF" id="PIRSF008505">
    <property type="entry name" value="UCP008505"/>
    <property type="match status" value="1"/>
</dbReference>
<dbReference type="InterPro" id="IPR029060">
    <property type="entry name" value="PIN-like_dom_sf"/>
</dbReference>
<comment type="caution">
    <text evidence="1">The sequence shown here is derived from an EMBL/GenBank/DDBJ whole genome shotgun (WGS) entry which is preliminary data.</text>
</comment>
<sequence>MVKEKFLIDSNIFITPYQNFYPFDIAPGFWKQMESKLALDEVFVLDVVRDEVIAGDDELSAWFNQIQGIHILSRKNPQILQEYAKVLSYLQNDPHYTERALRAWSIESIADPWLIAAAKAYDYTIITLEASAGPITTSSSKPKIPTVGAALSVRCENLFYFMRQTGFKL</sequence>
<dbReference type="Pfam" id="PF14367">
    <property type="entry name" value="DUF4411"/>
    <property type="match status" value="1"/>
</dbReference>
<organism evidence="1 2">
    <name type="scientific">Dorea formicigenerans</name>
    <dbReference type="NCBI Taxonomy" id="39486"/>
    <lineage>
        <taxon>Bacteria</taxon>
        <taxon>Bacillati</taxon>
        <taxon>Bacillota</taxon>
        <taxon>Clostridia</taxon>
        <taxon>Lachnospirales</taxon>
        <taxon>Lachnospiraceae</taxon>
        <taxon>Dorea</taxon>
    </lineage>
</organism>
<dbReference type="RefSeq" id="WP_168933815.1">
    <property type="nucleotide sequence ID" value="NZ_JABAFX010000021.1"/>
</dbReference>
<reference evidence="1 2" key="1">
    <citation type="submission" date="2020-04" db="EMBL/GenBank/DDBJ databases">
        <authorList>
            <person name="Hitch T.C.A."/>
            <person name="Wylensek D."/>
            <person name="Clavel T."/>
        </authorList>
    </citation>
    <scope>NUCLEOTIDE SEQUENCE [LARGE SCALE GENOMIC DNA]</scope>
    <source>
        <strain evidence="1 2">BSM-383-APC-5F</strain>
    </source>
</reference>
<dbReference type="AlphaFoldDB" id="A0A848CKP0"/>
<accession>A0A848CKP0</accession>
<protein>
    <submittedName>
        <fullName evidence="1">DUF4411 family protein</fullName>
    </submittedName>
</protein>
<gene>
    <name evidence="1" type="ORF">HF855_09245</name>
</gene>
<dbReference type="InterPro" id="IPR016541">
    <property type="entry name" value="UCP008505"/>
</dbReference>
<name>A0A848CKP0_9FIRM</name>
<proteinExistence type="predicted"/>
<evidence type="ECO:0000313" key="1">
    <source>
        <dbReference type="EMBL" id="NME57599.1"/>
    </source>
</evidence>